<evidence type="ECO:0000313" key="3">
    <source>
        <dbReference type="Proteomes" id="UP000251402"/>
    </source>
</evidence>
<feature type="domain" description="SnoaL-like" evidence="1">
    <location>
        <begin position="16"/>
        <end position="104"/>
    </location>
</feature>
<keyword evidence="3" id="KW-1185">Reference proteome</keyword>
<protein>
    <submittedName>
        <fullName evidence="2">Nuclear transport factor 2 family protein</fullName>
    </submittedName>
</protein>
<dbReference type="InterPro" id="IPR037401">
    <property type="entry name" value="SnoaL-like"/>
</dbReference>
<dbReference type="InterPro" id="IPR032710">
    <property type="entry name" value="NTF2-like_dom_sf"/>
</dbReference>
<dbReference type="OrthoDB" id="795653at2"/>
<dbReference type="SUPFAM" id="SSF54427">
    <property type="entry name" value="NTF2-like"/>
    <property type="match status" value="1"/>
</dbReference>
<dbReference type="Pfam" id="PF12680">
    <property type="entry name" value="SnoaL_2"/>
    <property type="match status" value="1"/>
</dbReference>
<gene>
    <name evidence="2" type="ORF">DEO27_000705</name>
</gene>
<proteinExistence type="predicted"/>
<organism evidence="2 3">
    <name type="scientific">Mucilaginibacter rubeus</name>
    <dbReference type="NCBI Taxonomy" id="2027860"/>
    <lineage>
        <taxon>Bacteria</taxon>
        <taxon>Pseudomonadati</taxon>
        <taxon>Bacteroidota</taxon>
        <taxon>Sphingobacteriia</taxon>
        <taxon>Sphingobacteriales</taxon>
        <taxon>Sphingobacteriaceae</taxon>
        <taxon>Mucilaginibacter</taxon>
    </lineage>
</organism>
<evidence type="ECO:0000313" key="2">
    <source>
        <dbReference type="EMBL" id="QEM08594.1"/>
    </source>
</evidence>
<dbReference type="AlphaFoldDB" id="A0A5C1HS22"/>
<dbReference type="Proteomes" id="UP000251402">
    <property type="component" value="Chromosome"/>
</dbReference>
<accession>A0A5C1HS22</accession>
<sequence>MATEANAPHGSANDIVLQFIKALNEEDFAAARGYTAGDLKFVGVLGERDGAEAYFTDMRKMKLKYDIKRVFSDGDDVCIFYDIDMGRTTIFSCGWYHVFEGKINSIRVIFDPRPLL</sequence>
<dbReference type="EMBL" id="CP043450">
    <property type="protein sequence ID" value="QEM08594.1"/>
    <property type="molecule type" value="Genomic_DNA"/>
</dbReference>
<dbReference type="Gene3D" id="3.10.450.50">
    <property type="match status" value="1"/>
</dbReference>
<reference evidence="2" key="1">
    <citation type="submission" date="2019-08" db="EMBL/GenBank/DDBJ databases">
        <title>Comparative genome analysis confer to the adaptation heavy metal polluted environment.</title>
        <authorList>
            <person name="Li Y."/>
        </authorList>
    </citation>
    <scope>NUCLEOTIDE SEQUENCE [LARGE SCALE GENOMIC DNA]</scope>
    <source>
        <strain evidence="2">P1</strain>
    </source>
</reference>
<name>A0A5C1HS22_9SPHI</name>
<dbReference type="KEGG" id="mrub:DEO27_000705"/>
<evidence type="ECO:0000259" key="1">
    <source>
        <dbReference type="Pfam" id="PF12680"/>
    </source>
</evidence>
<dbReference type="RefSeq" id="WP_112572532.1">
    <property type="nucleotide sequence ID" value="NZ_CP043450.1"/>
</dbReference>